<organism evidence="2 3">
    <name type="scientific">Streptomyces drozdowiczii</name>
    <dbReference type="NCBI Taxonomy" id="202862"/>
    <lineage>
        <taxon>Bacteria</taxon>
        <taxon>Bacillati</taxon>
        <taxon>Actinomycetota</taxon>
        <taxon>Actinomycetes</taxon>
        <taxon>Kitasatosporales</taxon>
        <taxon>Streptomycetaceae</taxon>
        <taxon>Streptomyces</taxon>
    </lineage>
</organism>
<dbReference type="Proteomes" id="UP001164963">
    <property type="component" value="Chromosome"/>
</dbReference>
<sequence>MSAEQSRAVRTVEAAFPPELRRGLPGYRPKVLRDAVLAALEWRTAEQVAERVGRRWYTWGFCDDAAHGRVERPVGIAVRLVGDGDCGAPRCEDGVDIDTGGVCPRCAERSARRSRPSARPVETSPERPAATTRPGPMWECRRPDCRTPVKGPRSADQLCPSCSAETP</sequence>
<evidence type="ECO:0000313" key="3">
    <source>
        <dbReference type="Proteomes" id="UP001164963"/>
    </source>
</evidence>
<evidence type="ECO:0008006" key="4">
    <source>
        <dbReference type="Google" id="ProtNLM"/>
    </source>
</evidence>
<name>A0ABY6Q1Y2_9ACTN</name>
<dbReference type="EMBL" id="CP098740">
    <property type="protein sequence ID" value="UZK58086.1"/>
    <property type="molecule type" value="Genomic_DNA"/>
</dbReference>
<keyword evidence="3" id="KW-1185">Reference proteome</keyword>
<dbReference type="RefSeq" id="WP_265546620.1">
    <property type="nucleotide sequence ID" value="NZ_CP098740.1"/>
</dbReference>
<reference evidence="2" key="1">
    <citation type="journal article" date="2022" name="Front. Microbiol.">
        <title>Mirubactin C rescues the lethal effect of cell wall biosynthesis mutations in Bacillus subtilis.</title>
        <authorList>
            <person name="Kepplinger B."/>
            <person name="Wen X."/>
            <person name="Tyler A.R."/>
            <person name="Kim B.Y."/>
            <person name="Brown J."/>
            <person name="Banks P."/>
            <person name="Dashti Y."/>
            <person name="Mackenzie E.S."/>
            <person name="Wills C."/>
            <person name="Kawai Y."/>
            <person name="Waldron K.J."/>
            <person name="Allenby N.E.E."/>
            <person name="Wu L.J."/>
            <person name="Hall M.J."/>
            <person name="Errington J."/>
        </authorList>
    </citation>
    <scope>NUCLEOTIDE SEQUENCE</scope>
    <source>
        <strain evidence="2">MDA8-470</strain>
    </source>
</reference>
<gene>
    <name evidence="2" type="ORF">NEH16_31980</name>
</gene>
<evidence type="ECO:0000256" key="1">
    <source>
        <dbReference type="SAM" id="MobiDB-lite"/>
    </source>
</evidence>
<feature type="region of interest" description="Disordered" evidence="1">
    <location>
        <begin position="113"/>
        <end position="167"/>
    </location>
</feature>
<evidence type="ECO:0000313" key="2">
    <source>
        <dbReference type="EMBL" id="UZK58086.1"/>
    </source>
</evidence>
<protein>
    <recommendedName>
        <fullName evidence="4">Transposase</fullName>
    </recommendedName>
</protein>
<proteinExistence type="predicted"/>
<accession>A0ABY6Q1Y2</accession>